<name>A0A937FX26_9BACT</name>
<dbReference type="InterPro" id="IPR025295">
    <property type="entry name" value="eCIS_core_dom"/>
</dbReference>
<accession>A0A937FX26</accession>
<proteinExistence type="predicted"/>
<gene>
    <name evidence="3" type="ORF">JMN32_06575</name>
</gene>
<feature type="compositionally biased region" description="Polar residues" evidence="1">
    <location>
        <begin position="47"/>
        <end position="80"/>
    </location>
</feature>
<reference evidence="3" key="1">
    <citation type="submission" date="2021-01" db="EMBL/GenBank/DDBJ databases">
        <title>Fulvivirga kasyanovii gen. nov., sp nov., a novel member of the phylum Bacteroidetes isolated from seawater in a mussel farm.</title>
        <authorList>
            <person name="Zhao L.-H."/>
            <person name="Wang Z.-J."/>
        </authorList>
    </citation>
    <scope>NUCLEOTIDE SEQUENCE</scope>
    <source>
        <strain evidence="3">29W222</strain>
    </source>
</reference>
<keyword evidence="4" id="KW-1185">Reference proteome</keyword>
<protein>
    <submittedName>
        <fullName evidence="3">DUF4157 domain-containing protein</fullName>
    </submittedName>
</protein>
<dbReference type="RefSeq" id="WP_202855512.1">
    <property type="nucleotide sequence ID" value="NZ_JAEUGD010000020.1"/>
</dbReference>
<dbReference type="Proteomes" id="UP000614216">
    <property type="component" value="Unassembled WGS sequence"/>
</dbReference>
<evidence type="ECO:0000313" key="3">
    <source>
        <dbReference type="EMBL" id="MBL6445965.1"/>
    </source>
</evidence>
<evidence type="ECO:0000259" key="2">
    <source>
        <dbReference type="Pfam" id="PF13699"/>
    </source>
</evidence>
<comment type="caution">
    <text evidence="3">The sequence shown here is derived from an EMBL/GenBank/DDBJ whole genome shotgun (WGS) entry which is preliminary data.</text>
</comment>
<feature type="compositionally biased region" description="Polar residues" evidence="1">
    <location>
        <begin position="1"/>
        <end position="30"/>
    </location>
</feature>
<feature type="region of interest" description="Disordered" evidence="1">
    <location>
        <begin position="1"/>
        <end position="34"/>
    </location>
</feature>
<sequence length="717" mass="80088">MNDQLTGSKDGKSSVNRLKQNSSSLDSKFGSNLDARNHFADNLNSVSPVSQFATQQTSAQNQLSENSNSFNQPSKSQNKTWLPDNLKLGIEGLSGYSMDDVRVHYNSNKPAQFQALAYAQGTDIHVGPGQEQHLPHEAWHVVQQKQGRVKPTLQMKSKMDINDEPALEKEADVMGTKALNGSFAPVNNGSIGQATSNAPIQRRVGMEYETNVDVRTEDEGTIGYHVELFRANNGKWKIEADSSAIEFVTEPFDTNEEGKKGLLETVLEITKWAKSIEKAANSRDSKDDPILLENVAPDLGGAKKVKEKKVKISGDAITSAAIQSAPQATGGVTLEKLPMLYEFALRSAFPHLQKGTHGYKGQWKIEQPAIEKPTLESVKKAFENSEDDSELLKELEELAVDETENKTEVEEDEFNEEEYFQEILKEQLEGYELHWDVFRSQVDPLKEIDVNPDDAPYSISGMNSVDQPSLFHAHYRAEIAVKKLLKEKDVNLKKLQGLLTLVLNYMIVGASQGETYSYSKQIAPIMSRTNIKKLYEQLNEHEKEVFTPEFVLEAALMDDGQLFAKGFGNKDEPSGEELTRVDWIKSIIEGTPSAKIELENKSTVDLPLVHSDVESAKEHGAKINEKNFEADLLSAGSKSMVVRNYDLKTKYREVKTSGASSSMGEQNQLDEDADTKEKLAVMELRRLPRNQGIDDWLPTAEVVFDMFYKIKTAKLDD</sequence>
<dbReference type="AlphaFoldDB" id="A0A937FX26"/>
<feature type="domain" description="eCIS core" evidence="2">
    <location>
        <begin position="82"/>
        <end position="147"/>
    </location>
</feature>
<evidence type="ECO:0000313" key="4">
    <source>
        <dbReference type="Proteomes" id="UP000614216"/>
    </source>
</evidence>
<organism evidence="3 4">
    <name type="scientific">Fulvivirga marina</name>
    <dbReference type="NCBI Taxonomy" id="2494733"/>
    <lineage>
        <taxon>Bacteria</taxon>
        <taxon>Pseudomonadati</taxon>
        <taxon>Bacteroidota</taxon>
        <taxon>Cytophagia</taxon>
        <taxon>Cytophagales</taxon>
        <taxon>Fulvivirgaceae</taxon>
        <taxon>Fulvivirga</taxon>
    </lineage>
</organism>
<dbReference type="EMBL" id="JAEUGD010000020">
    <property type="protein sequence ID" value="MBL6445965.1"/>
    <property type="molecule type" value="Genomic_DNA"/>
</dbReference>
<dbReference type="Pfam" id="PF13699">
    <property type="entry name" value="eCIS_core"/>
    <property type="match status" value="1"/>
</dbReference>
<evidence type="ECO:0000256" key="1">
    <source>
        <dbReference type="SAM" id="MobiDB-lite"/>
    </source>
</evidence>
<feature type="region of interest" description="Disordered" evidence="1">
    <location>
        <begin position="47"/>
        <end position="82"/>
    </location>
</feature>